<comment type="caution">
    <text evidence="2">The sequence shown here is derived from an EMBL/GenBank/DDBJ whole genome shotgun (WGS) entry which is preliminary data.</text>
</comment>
<dbReference type="InterPro" id="IPR007553">
    <property type="entry name" value="2-thiour_desulf"/>
</dbReference>
<dbReference type="PANTHER" id="PTHR30087:SF0">
    <property type="entry name" value="INNER MEMBRANE PROTEIN"/>
    <property type="match status" value="1"/>
</dbReference>
<evidence type="ECO:0000313" key="3">
    <source>
        <dbReference type="Proteomes" id="UP001078443"/>
    </source>
</evidence>
<dbReference type="InterPro" id="IPR013560">
    <property type="entry name" value="DUF1722"/>
</dbReference>
<dbReference type="RefSeq" id="WP_268040329.1">
    <property type="nucleotide sequence ID" value="NZ_JAPQER010000002.1"/>
</dbReference>
<organism evidence="2 3">
    <name type="scientific">Clostridium aestuarii</name>
    <dbReference type="NCBI Taxonomy" id="338193"/>
    <lineage>
        <taxon>Bacteria</taxon>
        <taxon>Bacillati</taxon>
        <taxon>Bacillota</taxon>
        <taxon>Clostridia</taxon>
        <taxon>Eubacteriales</taxon>
        <taxon>Clostridiaceae</taxon>
        <taxon>Clostridium</taxon>
    </lineage>
</organism>
<proteinExistence type="predicted"/>
<evidence type="ECO:0000313" key="2">
    <source>
        <dbReference type="EMBL" id="MCY6484059.1"/>
    </source>
</evidence>
<reference evidence="2" key="1">
    <citation type="submission" date="2022-12" db="EMBL/GenBank/DDBJ databases">
        <authorList>
            <person name="Wang J."/>
        </authorList>
    </citation>
    <scope>NUCLEOTIDE SEQUENCE</scope>
    <source>
        <strain evidence="2">HY-45-18</strain>
    </source>
</reference>
<protein>
    <submittedName>
        <fullName evidence="2">DUF523 and DUF1722 domain-containing protein</fullName>
    </submittedName>
</protein>
<accession>A0ABT4CYL9</accession>
<gene>
    <name evidence="2" type="ORF">OW763_06800</name>
</gene>
<dbReference type="Proteomes" id="UP001078443">
    <property type="component" value="Unassembled WGS sequence"/>
</dbReference>
<feature type="domain" description="DUF1722" evidence="1">
    <location>
        <begin position="191"/>
        <end position="307"/>
    </location>
</feature>
<dbReference type="Pfam" id="PF04463">
    <property type="entry name" value="2-thiour_desulf"/>
    <property type="match status" value="1"/>
</dbReference>
<evidence type="ECO:0000259" key="1">
    <source>
        <dbReference type="Pfam" id="PF08349"/>
    </source>
</evidence>
<name>A0ABT4CYL9_9CLOT</name>
<dbReference type="PANTHER" id="PTHR30087">
    <property type="entry name" value="INNER MEMBRANE PROTEIN"/>
    <property type="match status" value="1"/>
</dbReference>
<sequence length="321" mass="37540">MNMDIKPIVVVSKCLGFEACRYNGQMSNDEFIKKLKQYVEFITVCPEVEIGLQIPRDAIRIVKVNDNLKLIQPKTGKDYTKTMFEFSKEFLEGLNEVDGFILKSRSPSCGIKDVKIYNGLVKGASCTKGKGIFGEMAIEKFPNVVVEDEGRLKDFKIREHFLTKLFIISDFKRIRKLETMYELDNFHKRNKLLFSMYNKTQLKVLNDIIKNRQNKKVNEVFKEYEKCLALVFARKARQTSQINSLIECLNYFSEKIEEKEKKFVIDTIEKYKEGHIPFNVPLYLVKSYAVRFNDKTLLEQSFFNPYPDELVEMRDSGKVLT</sequence>
<dbReference type="EMBL" id="JAPQER010000002">
    <property type="protein sequence ID" value="MCY6484059.1"/>
    <property type="molecule type" value="Genomic_DNA"/>
</dbReference>
<keyword evidence="3" id="KW-1185">Reference proteome</keyword>
<dbReference type="Pfam" id="PF08349">
    <property type="entry name" value="DUF1722"/>
    <property type="match status" value="1"/>
</dbReference>